<name>A0ABU6CXF3_9GAMM</name>
<dbReference type="RefSeq" id="WP_324694131.1">
    <property type="nucleotide sequence ID" value="NZ_JAYMYJ010000060.1"/>
</dbReference>
<dbReference type="PANTHER" id="PTHR10098">
    <property type="entry name" value="RAPSYN-RELATED"/>
    <property type="match status" value="1"/>
</dbReference>
<dbReference type="EMBL" id="JAYMYJ010000060">
    <property type="protein sequence ID" value="MEB4590767.1"/>
    <property type="molecule type" value="Genomic_DNA"/>
</dbReference>
<protein>
    <submittedName>
        <fullName evidence="3">CHAT domain-containing protein</fullName>
    </submittedName>
</protein>
<reference evidence="4" key="1">
    <citation type="submission" date="2023-07" db="EMBL/GenBank/DDBJ databases">
        <title>The carbon used by Thiothrix.</title>
        <authorList>
            <person name="Chen L."/>
        </authorList>
    </citation>
    <scope>NUCLEOTIDE SEQUENCE [LARGE SCALE GENOMIC DNA]</scope>
</reference>
<dbReference type="Pfam" id="PF12770">
    <property type="entry name" value="CHAT"/>
    <property type="match status" value="1"/>
</dbReference>
<dbReference type="SUPFAM" id="SSF48452">
    <property type="entry name" value="TPR-like"/>
    <property type="match status" value="1"/>
</dbReference>
<feature type="domain" description="CHAT" evidence="2">
    <location>
        <begin position="597"/>
        <end position="954"/>
    </location>
</feature>
<keyword evidence="4" id="KW-1185">Reference proteome</keyword>
<keyword evidence="1" id="KW-0802">TPR repeat</keyword>
<dbReference type="InterPro" id="IPR024983">
    <property type="entry name" value="CHAT_dom"/>
</dbReference>
<dbReference type="InterPro" id="IPR011990">
    <property type="entry name" value="TPR-like_helical_dom_sf"/>
</dbReference>
<evidence type="ECO:0000313" key="4">
    <source>
        <dbReference type="Proteomes" id="UP001308005"/>
    </source>
</evidence>
<sequence length="954" mass="102883">MADTPSDAHAQTITHITQTIGQGFAELNKGQYEQATTTATAAGQTAQQALAALPTAPDDPAQAKMRAELNLGQALAYQLQGQIDWRQGLALQFQSEHAKAEPLLRHGLELAQKSLALTQDNAAQAGIKVGKAPFLVSGQMLALAASYQLQGRHNEASVLLEQCRQLLGTMPGQLEDTWASLTSLADLYRKQGNPAQAETLLKSIIDGGLPPAHPGIATALTYLGQLYQSEGKYQEAEQCYQQSIEKSPDKARAALPLASLYEAQAHYDKAEPLLTAALAEMTQPPAQDSTQTEQQLDATVLAGILDMQGRVNTALGNYSAARTSFQQNLANNLLAPASPGSKANGLAGLAKVDGLQKDIPAALHLIQQAWEEYAAHPGADREQASGQRQLARLHLWLLQRGLAWQQANADTALPEAFIAMQQAHGDERTAALRQTALRLTANAPEIRDALQHLWQQQNHLQRLDTQYAESLADTASSRHTTLDDLQQAMQQTSQTIRQLDQELQTRFPAYASLLNPTPLTLAKAQSLLQADEALLTWVLGEGNNNDHSWLLVLRPDKPPKLYALDVNPSVLQASLNDPASGLLGAMGNPQQPFNLNTAHALYQRLLAPAADDLVGVKHILAVPDGVLLNLPLHLLVKSKPEASPPNQHGDYAHADWLARHYAISYLPSVHALADLRTHPAPVQDDAAQPFMGFGNPVLTGSNADLPDLFQQLGNHLQHGSDGLDFLRTTSLLAQYLQPLPDTATELAKIASLLHSEPDKTLFLGKDANETHLKQLSQSGQLRHGRILSFATHALLPPTNQGNPLLERLEPGLVLTPPAQGSANDDGYLTASEISGLELNADWVLLSACNTGTLTPQDTANGLSALSKAFFAAGAHSVLASHWAVDSKATTQLMTQLFAALQQEPHPRKAEALRRAMLEALATPAECGLLCWLGWQDAPQPAHPAYWAAFTMYGE</sequence>
<organism evidence="3 4">
    <name type="scientific">Candidatus Thiothrix phosphatis</name>
    <dbReference type="NCBI Taxonomy" id="3112415"/>
    <lineage>
        <taxon>Bacteria</taxon>
        <taxon>Pseudomonadati</taxon>
        <taxon>Pseudomonadota</taxon>
        <taxon>Gammaproteobacteria</taxon>
        <taxon>Thiotrichales</taxon>
        <taxon>Thiotrichaceae</taxon>
        <taxon>Thiothrix</taxon>
    </lineage>
</organism>
<dbReference type="InterPro" id="IPR019734">
    <property type="entry name" value="TPR_rpt"/>
</dbReference>
<evidence type="ECO:0000256" key="1">
    <source>
        <dbReference type="PROSITE-ProRule" id="PRU00339"/>
    </source>
</evidence>
<accession>A0ABU6CXF3</accession>
<dbReference type="PROSITE" id="PS50293">
    <property type="entry name" value="TPR_REGION"/>
    <property type="match status" value="1"/>
</dbReference>
<evidence type="ECO:0000313" key="3">
    <source>
        <dbReference type="EMBL" id="MEB4590767.1"/>
    </source>
</evidence>
<dbReference type="PROSITE" id="PS50005">
    <property type="entry name" value="TPR"/>
    <property type="match status" value="1"/>
</dbReference>
<dbReference type="SMART" id="SM00028">
    <property type="entry name" value="TPR"/>
    <property type="match status" value="4"/>
</dbReference>
<dbReference type="Proteomes" id="UP001308005">
    <property type="component" value="Unassembled WGS sequence"/>
</dbReference>
<feature type="repeat" description="TPR" evidence="1">
    <location>
        <begin position="217"/>
        <end position="250"/>
    </location>
</feature>
<dbReference type="Gene3D" id="1.25.40.10">
    <property type="entry name" value="Tetratricopeptide repeat domain"/>
    <property type="match status" value="2"/>
</dbReference>
<gene>
    <name evidence="3" type="ORF">VSS37_07230</name>
</gene>
<comment type="caution">
    <text evidence="3">The sequence shown here is derived from an EMBL/GenBank/DDBJ whole genome shotgun (WGS) entry which is preliminary data.</text>
</comment>
<dbReference type="Pfam" id="PF13424">
    <property type="entry name" value="TPR_12"/>
    <property type="match status" value="1"/>
</dbReference>
<evidence type="ECO:0000259" key="2">
    <source>
        <dbReference type="Pfam" id="PF12770"/>
    </source>
</evidence>
<proteinExistence type="predicted"/>